<evidence type="ECO:0000313" key="1">
    <source>
        <dbReference type="EMBL" id="SFJ18326.1"/>
    </source>
</evidence>
<dbReference type="Proteomes" id="UP000243887">
    <property type="component" value="Unassembled WGS sequence"/>
</dbReference>
<dbReference type="OrthoDB" id="1412624at2"/>
<accession>A0A1I3PBA0</accession>
<dbReference type="Pfam" id="PF07396">
    <property type="entry name" value="Porin_O_P"/>
    <property type="match status" value="1"/>
</dbReference>
<reference evidence="2" key="1">
    <citation type="submission" date="2016-10" db="EMBL/GenBank/DDBJ databases">
        <authorList>
            <person name="Varghese N."/>
            <person name="Submissions S."/>
        </authorList>
    </citation>
    <scope>NUCLEOTIDE SEQUENCE [LARGE SCALE GENOMIC DNA]</scope>
    <source>
        <strain evidence="2">DSM 26542</strain>
    </source>
</reference>
<sequence length="404" mass="45772">MKKNKSKQILRNGLLLFSTLVFQITFGQEIKTETSPPQIETDTIKVFEHDYITGGAKVTYPTFKLGGVFQARYLNNFKTNVDVNGLQHSDGSGTSNTFDIKRMRVSLNVKVSQDLEVVVLTNFADFKSDPRTKVLENAYARYSLNRYAQITIGQFRPLFGREETYSVDIIKSIDYSNSYYLFGPLGWTSFQIGGAITGNVDIGSKMGLNYGFSVVNGNGKNKIDSDDGKNYSSRILLDIDKTRGFSIGISGGIAEVEKQKSHAYGVEAALTIPLANKWSVDFQTEAKRATNHTLFFGTAPINRLGELNDYIVNSFYILPNIRYEIGLKRLQAIEFACRYEILDENSKLDSNPRQTWVPMLSFEFIKDYKARLQIGMQIDNYKHNFENTTKYNSNLAFVQLQCRL</sequence>
<dbReference type="InterPro" id="IPR010870">
    <property type="entry name" value="Porin_O/P"/>
</dbReference>
<dbReference type="AlphaFoldDB" id="A0A1I3PBA0"/>
<dbReference type="SUPFAM" id="SSF56935">
    <property type="entry name" value="Porins"/>
    <property type="match status" value="1"/>
</dbReference>
<proteinExistence type="predicted"/>
<evidence type="ECO:0000313" key="2">
    <source>
        <dbReference type="Proteomes" id="UP000243887"/>
    </source>
</evidence>
<keyword evidence="2" id="KW-1185">Reference proteome</keyword>
<dbReference type="RefSeq" id="WP_090678336.1">
    <property type="nucleotide sequence ID" value="NZ_FORU01000004.1"/>
</dbReference>
<dbReference type="Gene3D" id="2.40.160.10">
    <property type="entry name" value="Porin"/>
    <property type="match status" value="1"/>
</dbReference>
<organism evidence="1 2">
    <name type="scientific">Myroides guanonis</name>
    <dbReference type="NCBI Taxonomy" id="1150112"/>
    <lineage>
        <taxon>Bacteria</taxon>
        <taxon>Pseudomonadati</taxon>
        <taxon>Bacteroidota</taxon>
        <taxon>Flavobacteriia</taxon>
        <taxon>Flavobacteriales</taxon>
        <taxon>Flavobacteriaceae</taxon>
        <taxon>Myroides</taxon>
    </lineage>
</organism>
<protein>
    <submittedName>
        <fullName evidence="1">Phosphate-selective porin O and P</fullName>
    </submittedName>
</protein>
<dbReference type="STRING" id="1150112.SAMN04487893_10440"/>
<gene>
    <name evidence="1" type="ORF">SAMN04487893_10440</name>
</gene>
<name>A0A1I3PBA0_9FLAO</name>
<dbReference type="EMBL" id="FORU01000004">
    <property type="protein sequence ID" value="SFJ18326.1"/>
    <property type="molecule type" value="Genomic_DNA"/>
</dbReference>
<dbReference type="InterPro" id="IPR023614">
    <property type="entry name" value="Porin_dom_sf"/>
</dbReference>